<dbReference type="GO" id="GO:0003677">
    <property type="term" value="F:DNA binding"/>
    <property type="evidence" value="ECO:0007669"/>
    <property type="project" value="InterPro"/>
</dbReference>
<feature type="compositionally biased region" description="Polar residues" evidence="4">
    <location>
        <begin position="293"/>
        <end position="304"/>
    </location>
</feature>
<dbReference type="PROSITE" id="PS50088">
    <property type="entry name" value="ANK_REPEAT"/>
    <property type="match status" value="2"/>
</dbReference>
<feature type="compositionally biased region" description="Basic residues" evidence="4">
    <location>
        <begin position="135"/>
        <end position="146"/>
    </location>
</feature>
<dbReference type="OMA" id="VDVYECY"/>
<evidence type="ECO:0000256" key="2">
    <source>
        <dbReference type="ARBA" id="ARBA00023043"/>
    </source>
</evidence>
<dbReference type="PROSITE" id="PS51299">
    <property type="entry name" value="HTH_APSES"/>
    <property type="match status" value="1"/>
</dbReference>
<feature type="repeat" description="ANK" evidence="3">
    <location>
        <begin position="495"/>
        <end position="527"/>
    </location>
</feature>
<dbReference type="SMART" id="SM01252">
    <property type="entry name" value="KilA-N"/>
    <property type="match status" value="1"/>
</dbReference>
<evidence type="ECO:0000256" key="3">
    <source>
        <dbReference type="PROSITE-ProRule" id="PRU00023"/>
    </source>
</evidence>
<feature type="domain" description="HTH APSES-type" evidence="5">
    <location>
        <begin position="6"/>
        <end position="112"/>
    </location>
</feature>
<dbReference type="SMART" id="SM00248">
    <property type="entry name" value="ANK"/>
    <property type="match status" value="3"/>
</dbReference>
<protein>
    <submittedName>
        <fullName evidence="6">DNA binding component of the SBF complex (Swi4p-Swi6p), a transcriptional activator</fullName>
    </submittedName>
</protein>
<dbReference type="PROSITE" id="PS50297">
    <property type="entry name" value="ANK_REP_REGION"/>
    <property type="match status" value="2"/>
</dbReference>
<dbReference type="GO" id="GO:0001228">
    <property type="term" value="F:DNA-binding transcription activator activity, RNA polymerase II-specific"/>
    <property type="evidence" value="ECO:0007669"/>
    <property type="project" value="UniProtKB-ARBA"/>
</dbReference>
<dbReference type="InParanoid" id="C4QV84"/>
<dbReference type="eggNOG" id="ENOG502QUTG">
    <property type="taxonomic scope" value="Eukaryota"/>
</dbReference>
<dbReference type="InterPro" id="IPR051642">
    <property type="entry name" value="SWI6-like"/>
</dbReference>
<dbReference type="GeneID" id="8197408"/>
<feature type="compositionally biased region" description="Polar residues" evidence="4">
    <location>
        <begin position="124"/>
        <end position="134"/>
    </location>
</feature>
<evidence type="ECO:0000256" key="4">
    <source>
        <dbReference type="SAM" id="MobiDB-lite"/>
    </source>
</evidence>
<feature type="region of interest" description="Disordered" evidence="4">
    <location>
        <begin position="104"/>
        <end position="149"/>
    </location>
</feature>
<dbReference type="InterPro" id="IPR002110">
    <property type="entry name" value="Ankyrin_rpt"/>
</dbReference>
<dbReference type="SUPFAM" id="SSF54616">
    <property type="entry name" value="DNA-binding domain of Mlu1-box binding protein MBP1"/>
    <property type="match status" value="1"/>
</dbReference>
<proteinExistence type="predicted"/>
<dbReference type="Proteomes" id="UP000000314">
    <property type="component" value="Chromosome 1"/>
</dbReference>
<feature type="compositionally biased region" description="Polar residues" evidence="4">
    <location>
        <begin position="266"/>
        <end position="281"/>
    </location>
</feature>
<feature type="region of interest" description="Disordered" evidence="4">
    <location>
        <begin position="551"/>
        <end position="574"/>
    </location>
</feature>
<evidence type="ECO:0000313" key="6">
    <source>
        <dbReference type="EMBL" id="CAY67157.1"/>
    </source>
</evidence>
<organism evidence="6 7">
    <name type="scientific">Komagataella phaffii (strain GS115 / ATCC 20864)</name>
    <name type="common">Yeast</name>
    <name type="synonym">Pichia pastoris</name>
    <dbReference type="NCBI Taxonomy" id="644223"/>
    <lineage>
        <taxon>Eukaryota</taxon>
        <taxon>Fungi</taxon>
        <taxon>Dikarya</taxon>
        <taxon>Ascomycota</taxon>
        <taxon>Saccharomycotina</taxon>
        <taxon>Pichiomycetes</taxon>
        <taxon>Pichiales</taxon>
        <taxon>Pichiaceae</taxon>
        <taxon>Komagataella</taxon>
    </lineage>
</organism>
<dbReference type="Gene3D" id="1.25.40.20">
    <property type="entry name" value="Ankyrin repeat-containing domain"/>
    <property type="match status" value="1"/>
</dbReference>
<dbReference type="EMBL" id="FN392319">
    <property type="protein sequence ID" value="CAY67157.1"/>
    <property type="molecule type" value="Genomic_DNA"/>
</dbReference>
<accession>C4QV84</accession>
<dbReference type="Pfam" id="PF00023">
    <property type="entry name" value="Ank"/>
    <property type="match status" value="1"/>
</dbReference>
<feature type="compositionally biased region" description="Basic residues" evidence="4">
    <location>
        <begin position="552"/>
        <end position="566"/>
    </location>
</feature>
<reference evidence="6 7" key="1">
    <citation type="journal article" date="2009" name="Nat. Biotechnol.">
        <title>Genome sequence of the recombinant protein production host Pichia pastoris.</title>
        <authorList>
            <person name="De Schutter K."/>
            <person name="Lin Y.C."/>
            <person name="Tiels P."/>
            <person name="Van Hecke A."/>
            <person name="Glinka S."/>
            <person name="Weber-Lehmann J."/>
            <person name="Rouze P."/>
            <person name="Van de Peer Y."/>
            <person name="Callewaert N."/>
        </authorList>
    </citation>
    <scope>NUCLEOTIDE SEQUENCE [LARGE SCALE GENOMIC DNA]</scope>
    <source>
        <strain evidence="7">GS115 / ATCC 20864</strain>
    </source>
</reference>
<dbReference type="KEGG" id="ppa:PAS_chr1-3_0098"/>
<gene>
    <name evidence="6" type="ordered locus">PAS_chr1-3_0098</name>
</gene>
<feature type="region of interest" description="Disordered" evidence="4">
    <location>
        <begin position="266"/>
        <end position="313"/>
    </location>
</feature>
<keyword evidence="7" id="KW-1185">Reference proteome</keyword>
<evidence type="ECO:0000313" key="7">
    <source>
        <dbReference type="Proteomes" id="UP000000314"/>
    </source>
</evidence>
<dbReference type="InterPro" id="IPR003163">
    <property type="entry name" value="Tscrpt_reg_HTH_APSES-type"/>
</dbReference>
<dbReference type="InterPro" id="IPR018004">
    <property type="entry name" value="KilA/APSES_HTH"/>
</dbReference>
<dbReference type="GO" id="GO:0033309">
    <property type="term" value="C:SBF transcription complex"/>
    <property type="evidence" value="ECO:0007669"/>
    <property type="project" value="TreeGrafter"/>
</dbReference>
<dbReference type="Pfam" id="PF04383">
    <property type="entry name" value="KilA-N"/>
    <property type="match status" value="1"/>
</dbReference>
<evidence type="ECO:0000256" key="1">
    <source>
        <dbReference type="ARBA" id="ARBA00022737"/>
    </source>
</evidence>
<dbReference type="AlphaFoldDB" id="C4QV84"/>
<evidence type="ECO:0000259" key="5">
    <source>
        <dbReference type="PROSITE" id="PS51299"/>
    </source>
</evidence>
<dbReference type="OrthoDB" id="6718656at2759"/>
<keyword evidence="1" id="KW-0677">Repeat</keyword>
<dbReference type="SUPFAM" id="SSF48403">
    <property type="entry name" value="Ankyrin repeat"/>
    <property type="match status" value="1"/>
</dbReference>
<feature type="repeat" description="ANK" evidence="3">
    <location>
        <begin position="363"/>
        <end position="395"/>
    </location>
</feature>
<dbReference type="Pfam" id="PF12796">
    <property type="entry name" value="Ank_2"/>
    <property type="match status" value="1"/>
</dbReference>
<dbReference type="SMR" id="C4QV84"/>
<keyword evidence="2 3" id="KW-0040">ANK repeat</keyword>
<dbReference type="STRING" id="644223.C4QV84"/>
<dbReference type="PANTHER" id="PTHR43828:SF7">
    <property type="entry name" value="REGULATORY PROTEIN SWI4"/>
    <property type="match status" value="1"/>
</dbReference>
<name>C4QV84_KOMPG</name>
<dbReference type="InterPro" id="IPR036887">
    <property type="entry name" value="HTH_APSES_sf"/>
</dbReference>
<dbReference type="RefSeq" id="XP_002489438.1">
    <property type="nucleotide sequence ID" value="XM_002489393.1"/>
</dbReference>
<dbReference type="Gene3D" id="3.10.260.10">
    <property type="entry name" value="Transcription regulator HTH, APSES-type DNA-binding domain"/>
    <property type="match status" value="1"/>
</dbReference>
<dbReference type="GO" id="GO:0030907">
    <property type="term" value="C:MBF transcription complex"/>
    <property type="evidence" value="ECO:0007669"/>
    <property type="project" value="TreeGrafter"/>
</dbReference>
<dbReference type="HOGENOM" id="CLU_009666_2_0_1"/>
<sequence>MTTSEIYIATYSSVDVYECICNTFPLMRRCSDDWVNVTQILKIAQFPKAQRTKILEKEVHDKTHQRIQGGYGRFQGTWTPLDIARNLAMNYGFGDADLPVLYWDPSKDPMPKRNKQKPTPAKHNLQSGNNSTGSPKRRRATPKKIKQQVQLPVQHTFTNTKLEQPAHIPQYQLHDGYSQHPPLISKSQHSQQYPVPQVSTYIYSQPPTFQQQQQLLQQQQQHPQPQYTQFINNQQAIIPSQNNFTYNQNPVPRFQNFQTAKTVQAVHNSQGSLSTTENWSQDELHQHGRKNSDTSVSSNVSLQNGKIPHDDSQLPIIRPPHLSTQQFYTELLLNYFTEDNEQVPYYLIEVPEGFNLDIPIDDEGHTALHWAASIGSVPVVEALLKNRADPLITNNSGLNALSKLVGFNNSYELMNFSQLLHLLKDCLIIPDANGRIPLHYMMELTSIPDKIQPLEYYFQGILEFVRETQRLAETASPDNKDKDLLKILLNHQDNNGDSSLHIAARTGNAQFIKLLLSNGASVELVNRRKQSCKDMLSIDLLEKLHWEDLQKAKRTSSKSSTQRRGRVNSTDNKPSIGIFNDQVAYYPQYNSSVLSDQTQMSIVPATSQIHSQLHQRQQLLSPEMITYNPSIPQDTPKTVSQCDSSMNLSTSEQEGNVSFKELREKLPDVINNLNETFETEMAEKDDEGEHYSRMIKDLTTEAHYLEKTIARISQEISSRMNMDQNKMSTAVFINEANKQVSKMTEVLNSNVEELTRLWERSQSLQLAKLVHRQEEKHLDHTEQLNEKETAIKLAIDLSILQFNRMKLVNEIIHSLADVNVNSKDDLAGNRLYKYKKLISKACGLQIEDVDDDLLNGIEQTLLEGGSI</sequence>
<dbReference type="PANTHER" id="PTHR43828">
    <property type="entry name" value="ASPARAGINASE"/>
    <property type="match status" value="1"/>
</dbReference>
<dbReference type="InterPro" id="IPR036770">
    <property type="entry name" value="Ankyrin_rpt-contain_sf"/>
</dbReference>
<feature type="compositionally biased region" description="Basic and acidic residues" evidence="4">
    <location>
        <begin position="282"/>
        <end position="292"/>
    </location>
</feature>